<accession>A0A6J4NMC6</accession>
<reference evidence="1" key="1">
    <citation type="submission" date="2020-02" db="EMBL/GenBank/DDBJ databases">
        <authorList>
            <person name="Meier V. D."/>
        </authorList>
    </citation>
    <scope>NUCLEOTIDE SEQUENCE</scope>
    <source>
        <strain evidence="1">AVDCRST_MAG64</strain>
    </source>
</reference>
<evidence type="ECO:0000313" key="1">
    <source>
        <dbReference type="EMBL" id="CAA9388527.1"/>
    </source>
</evidence>
<organism evidence="1">
    <name type="scientific">uncultured Phycisphaerae bacterium</name>
    <dbReference type="NCBI Taxonomy" id="904963"/>
    <lineage>
        <taxon>Bacteria</taxon>
        <taxon>Pseudomonadati</taxon>
        <taxon>Planctomycetota</taxon>
        <taxon>Phycisphaerae</taxon>
        <taxon>environmental samples</taxon>
    </lineage>
</organism>
<proteinExistence type="predicted"/>
<gene>
    <name evidence="1" type="ORF">AVDCRST_MAG64-1061</name>
</gene>
<name>A0A6J4NMC6_9BACT</name>
<dbReference type="AlphaFoldDB" id="A0A6J4NMC6"/>
<protein>
    <submittedName>
        <fullName evidence="1">Uncharacterized protein</fullName>
    </submittedName>
</protein>
<dbReference type="EMBL" id="CADCUQ010000249">
    <property type="protein sequence ID" value="CAA9388527.1"/>
    <property type="molecule type" value="Genomic_DNA"/>
</dbReference>
<sequence>MPCPSSRTLMTACGPQSSNGMVTQTLVASASQALEISSATVAVALSRRAGTA</sequence>